<dbReference type="Gene3D" id="3.40.50.720">
    <property type="entry name" value="NAD(P)-binding Rossmann-like Domain"/>
    <property type="match status" value="1"/>
</dbReference>
<evidence type="ECO:0000313" key="5">
    <source>
        <dbReference type="Proteomes" id="UP001107558"/>
    </source>
</evidence>
<dbReference type="PRINTS" id="PR00080">
    <property type="entry name" value="SDRFAMILY"/>
</dbReference>
<dbReference type="Proteomes" id="UP001107558">
    <property type="component" value="Chromosome 1"/>
</dbReference>
<name>A0A9J6CPQ6_POLVA</name>
<dbReference type="InterPro" id="IPR002347">
    <property type="entry name" value="SDR_fam"/>
</dbReference>
<dbReference type="CDD" id="cd05325">
    <property type="entry name" value="carb_red_sniffer_like_SDR_c"/>
    <property type="match status" value="1"/>
</dbReference>
<dbReference type="GO" id="GO:0004090">
    <property type="term" value="F:carbonyl reductase (NADPH) activity"/>
    <property type="evidence" value="ECO:0007669"/>
    <property type="project" value="TreeGrafter"/>
</dbReference>
<dbReference type="Pfam" id="PF00106">
    <property type="entry name" value="adh_short"/>
    <property type="match status" value="1"/>
</dbReference>
<evidence type="ECO:0000313" key="4">
    <source>
        <dbReference type="EMBL" id="KAG5684209.1"/>
    </source>
</evidence>
<keyword evidence="5" id="KW-1185">Reference proteome</keyword>
<comment type="similarity">
    <text evidence="3">Belongs to the short-chain dehydrogenases/reductases (SDR) family.</text>
</comment>
<dbReference type="PANTHER" id="PTHR43544">
    <property type="entry name" value="SHORT-CHAIN DEHYDROGENASE/REDUCTASE"/>
    <property type="match status" value="1"/>
</dbReference>
<accession>A0A9J6CPQ6</accession>
<dbReference type="EMBL" id="JADBJN010000001">
    <property type="protein sequence ID" value="KAG5684209.1"/>
    <property type="molecule type" value="Genomic_DNA"/>
</dbReference>
<dbReference type="SUPFAM" id="SSF51735">
    <property type="entry name" value="NAD(P)-binding Rossmann-fold domains"/>
    <property type="match status" value="1"/>
</dbReference>
<evidence type="ECO:0008006" key="6">
    <source>
        <dbReference type="Google" id="ProtNLM"/>
    </source>
</evidence>
<evidence type="ECO:0000256" key="3">
    <source>
        <dbReference type="RuleBase" id="RU000363"/>
    </source>
</evidence>
<comment type="caution">
    <text evidence="4">The sequence shown here is derived from an EMBL/GenBank/DDBJ whole genome shotgun (WGS) entry which is preliminary data.</text>
</comment>
<evidence type="ECO:0000256" key="1">
    <source>
        <dbReference type="ARBA" id="ARBA00022857"/>
    </source>
</evidence>
<evidence type="ECO:0000256" key="2">
    <source>
        <dbReference type="ARBA" id="ARBA00023002"/>
    </source>
</evidence>
<gene>
    <name evidence="4" type="ORF">PVAND_013448</name>
</gene>
<dbReference type="OrthoDB" id="5296at2759"/>
<dbReference type="InterPro" id="IPR051468">
    <property type="entry name" value="Fungal_SecMetab_SDRs"/>
</dbReference>
<keyword evidence="1" id="KW-0521">NADP</keyword>
<keyword evidence="2" id="KW-0560">Oxidoreductase</keyword>
<reference evidence="4" key="1">
    <citation type="submission" date="2021-03" db="EMBL/GenBank/DDBJ databases">
        <title>Chromosome level genome of the anhydrobiotic midge Polypedilum vanderplanki.</title>
        <authorList>
            <person name="Yoshida Y."/>
            <person name="Kikawada T."/>
            <person name="Gusev O."/>
        </authorList>
    </citation>
    <scope>NUCLEOTIDE SEQUENCE</scope>
    <source>
        <strain evidence="4">NIAS01</strain>
        <tissue evidence="4">Whole body or cell culture</tissue>
    </source>
</reference>
<organism evidence="4 5">
    <name type="scientific">Polypedilum vanderplanki</name>
    <name type="common">Sleeping chironomid midge</name>
    <dbReference type="NCBI Taxonomy" id="319348"/>
    <lineage>
        <taxon>Eukaryota</taxon>
        <taxon>Metazoa</taxon>
        <taxon>Ecdysozoa</taxon>
        <taxon>Arthropoda</taxon>
        <taxon>Hexapoda</taxon>
        <taxon>Insecta</taxon>
        <taxon>Pterygota</taxon>
        <taxon>Neoptera</taxon>
        <taxon>Endopterygota</taxon>
        <taxon>Diptera</taxon>
        <taxon>Nematocera</taxon>
        <taxon>Chironomoidea</taxon>
        <taxon>Chironomidae</taxon>
        <taxon>Chironominae</taxon>
        <taxon>Polypedilum</taxon>
        <taxon>Polypedilum</taxon>
    </lineage>
</organism>
<dbReference type="PANTHER" id="PTHR43544:SF7">
    <property type="entry name" value="NADB-LER2"/>
    <property type="match status" value="1"/>
</dbReference>
<dbReference type="GO" id="GO:0005737">
    <property type="term" value="C:cytoplasm"/>
    <property type="evidence" value="ECO:0007669"/>
    <property type="project" value="TreeGrafter"/>
</dbReference>
<dbReference type="PRINTS" id="PR00081">
    <property type="entry name" value="GDHRDH"/>
</dbReference>
<dbReference type="AlphaFoldDB" id="A0A9J6CPQ6"/>
<proteinExistence type="inferred from homology"/>
<dbReference type="InterPro" id="IPR036291">
    <property type="entry name" value="NAD(P)-bd_dom_sf"/>
</dbReference>
<protein>
    <recommendedName>
        <fullName evidence="6">C-factor</fullName>
    </recommendedName>
</protein>
<sequence length="250" mass="27253">MNSILVTGCNRGLGLGIIKTLLKRQNSPKYIFATCRNIQASDELRKLSEEHTGKLHLVEIDLKDFDKYGDVVKQVENVVKEDGLNVLWNSAGISPRSSFLGIRALKVNELMDVFSVNCVAPLMLTKAFLPLLKKAAKANSSAPLGVSKAAIINMSSILGSIESNVDGSLYHYRVTKSGLNAATKSMSLDLKNDKIIAVSIHPGWVKTDMGGEKAPMSVEESCEQMIETIYKLDASKNGGFIQYNGESLPF</sequence>